<dbReference type="InterPro" id="IPR006674">
    <property type="entry name" value="HD_domain"/>
</dbReference>
<organism evidence="3">
    <name type="scientific">hydrothermal vent metagenome</name>
    <dbReference type="NCBI Taxonomy" id="652676"/>
    <lineage>
        <taxon>unclassified sequences</taxon>
        <taxon>metagenomes</taxon>
        <taxon>ecological metagenomes</taxon>
    </lineage>
</organism>
<dbReference type="InterPro" id="IPR003607">
    <property type="entry name" value="HD/PDEase_dom"/>
</dbReference>
<dbReference type="SUPFAM" id="SSF109604">
    <property type="entry name" value="HD-domain/PDEase-like"/>
    <property type="match status" value="1"/>
</dbReference>
<gene>
    <name evidence="3" type="ORF">MNBD_NITROSPINAE02-135</name>
</gene>
<dbReference type="NCBIfam" id="TIGR01353">
    <property type="entry name" value="dGTP_triPase"/>
    <property type="match status" value="1"/>
</dbReference>
<dbReference type="EMBL" id="UOGE01000093">
    <property type="protein sequence ID" value="VAX24349.1"/>
    <property type="molecule type" value="Genomic_DNA"/>
</dbReference>
<keyword evidence="1 3" id="KW-0378">Hydrolase</keyword>
<dbReference type="AlphaFoldDB" id="A0A3B1C2D2"/>
<dbReference type="PANTHER" id="PTHR35795">
    <property type="entry name" value="SLR1885 PROTEIN"/>
    <property type="match status" value="1"/>
</dbReference>
<dbReference type="Pfam" id="PF13286">
    <property type="entry name" value="HD_assoc"/>
    <property type="match status" value="1"/>
</dbReference>
<dbReference type="SMART" id="SM00471">
    <property type="entry name" value="HDc"/>
    <property type="match status" value="1"/>
</dbReference>
<dbReference type="GO" id="GO:0016793">
    <property type="term" value="F:triphosphoric monoester hydrolase activity"/>
    <property type="evidence" value="ECO:0007669"/>
    <property type="project" value="InterPro"/>
</dbReference>
<evidence type="ECO:0000313" key="3">
    <source>
        <dbReference type="EMBL" id="VAX24349.1"/>
    </source>
</evidence>
<dbReference type="CDD" id="cd00077">
    <property type="entry name" value="HDc"/>
    <property type="match status" value="1"/>
</dbReference>
<evidence type="ECO:0000259" key="2">
    <source>
        <dbReference type="PROSITE" id="PS51831"/>
    </source>
</evidence>
<dbReference type="NCBIfam" id="TIGR00277">
    <property type="entry name" value="HDIG"/>
    <property type="match status" value="1"/>
</dbReference>
<reference evidence="3" key="1">
    <citation type="submission" date="2018-06" db="EMBL/GenBank/DDBJ databases">
        <authorList>
            <person name="Zhirakovskaya E."/>
        </authorList>
    </citation>
    <scope>NUCLEOTIDE SEQUENCE</scope>
</reference>
<feature type="domain" description="HD" evidence="2">
    <location>
        <begin position="75"/>
        <end position="202"/>
    </location>
</feature>
<dbReference type="Pfam" id="PF01966">
    <property type="entry name" value="HD"/>
    <property type="match status" value="1"/>
</dbReference>
<dbReference type="PROSITE" id="PS51831">
    <property type="entry name" value="HD"/>
    <property type="match status" value="1"/>
</dbReference>
<dbReference type="PANTHER" id="PTHR35795:SF1">
    <property type="entry name" value="BIS(5'-NUCLEOSYL)-TETRAPHOSPHATASE, SYMMETRICAL"/>
    <property type="match status" value="1"/>
</dbReference>
<dbReference type="InterPro" id="IPR006261">
    <property type="entry name" value="dGTPase"/>
</dbReference>
<dbReference type="FunFam" id="1.10.3210.10:FF:000024">
    <property type="entry name" value="Deoxyguanosinetriphosphate triphosphohydrolase-like protein"/>
    <property type="match status" value="1"/>
</dbReference>
<protein>
    <submittedName>
        <fullName evidence="3">DNTP triphosphohydrolase, broad substrate specificity</fullName>
    </submittedName>
</protein>
<name>A0A3B1C2D2_9ZZZZ</name>
<accession>A0A3B1C2D2</accession>
<proteinExistence type="inferred from homology"/>
<sequence>MRDRLEAEKEESDLLAPYASRSIQSLGRRHAEEEHPYRTIYMRDRDRIIHCSAFRRLEYKTQVFIYYEGDYYRTRLTHTMEVAQIARSMARALRLNEDLCEAIALVHDLGHPPFGHSGESALDELMKNHGRFEHNLHTLRVIEHVESRYPAFRGLNLSWETREAVAKHSRRRTDESVKEYVKADFPSLEAQVVDLADSIAYNSHDLDDGLQSKIIDKEMLNEVPLWKRIQKHVVSYAGASEKLANYQVIRNIINTQVGDGIRQTENNIKRFGVQKPDDARNLDEVVVDFSADMRREQKELKIFLKKSVYENYRVVRMEEKAYRVVKDLFQAYEKRKELMEPQVQKRFEQEERHRLICDYIAGMTDKFALEEHAKLFDPMSRV</sequence>
<dbReference type="InterPro" id="IPR026875">
    <property type="entry name" value="PHydrolase_assoc_dom"/>
</dbReference>
<dbReference type="NCBIfam" id="NF002326">
    <property type="entry name" value="PRK01286.1-1"/>
    <property type="match status" value="1"/>
</dbReference>
<dbReference type="InterPro" id="IPR006675">
    <property type="entry name" value="HDIG_dom"/>
</dbReference>
<dbReference type="HAMAP" id="MF_01212">
    <property type="entry name" value="dGTPase_type2"/>
    <property type="match status" value="1"/>
</dbReference>
<evidence type="ECO:0000256" key="1">
    <source>
        <dbReference type="ARBA" id="ARBA00022801"/>
    </source>
</evidence>
<dbReference type="InterPro" id="IPR051094">
    <property type="entry name" value="Diverse_Catalytic_Enzymes"/>
</dbReference>
<dbReference type="Gene3D" id="1.10.3210.10">
    <property type="entry name" value="Hypothetical protein af1432"/>
    <property type="match status" value="1"/>
</dbReference>
<dbReference type="InterPro" id="IPR023023">
    <property type="entry name" value="dNTPase_2"/>
</dbReference>